<gene>
    <name evidence="5" type="ORF">CNMCM5623_006832</name>
    <name evidence="6" type="ORF">CNMCM7691_006248</name>
</gene>
<dbReference type="Gene3D" id="1.10.3710.10">
    <property type="entry name" value="DNA polymerase III clamp loader subunits, C-terminal domain"/>
    <property type="match status" value="1"/>
</dbReference>
<dbReference type="InterPro" id="IPR003959">
    <property type="entry name" value="ATPase_AAA_core"/>
</dbReference>
<dbReference type="SUPFAM" id="SSF48019">
    <property type="entry name" value="post-AAA+ oligomerization domain-like"/>
    <property type="match status" value="1"/>
</dbReference>
<dbReference type="Gene3D" id="1.20.272.10">
    <property type="match status" value="1"/>
</dbReference>
<dbReference type="InterPro" id="IPR027417">
    <property type="entry name" value="P-loop_NTPase"/>
</dbReference>
<comment type="similarity">
    <text evidence="1">Belongs to the AAA ATPase family. RarA/MGS1/WRNIP1 subfamily.</text>
</comment>
<evidence type="ECO:0000256" key="1">
    <source>
        <dbReference type="ARBA" id="ARBA00008959"/>
    </source>
</evidence>
<dbReference type="AlphaFoldDB" id="A0A8H6QKB5"/>
<keyword evidence="2" id="KW-0547">Nucleotide-binding</keyword>
<evidence type="ECO:0000256" key="3">
    <source>
        <dbReference type="ARBA" id="ARBA00022840"/>
    </source>
</evidence>
<evidence type="ECO:0000259" key="4">
    <source>
        <dbReference type="SMART" id="SM00382"/>
    </source>
</evidence>
<dbReference type="GO" id="GO:0016887">
    <property type="term" value="F:ATP hydrolysis activity"/>
    <property type="evidence" value="ECO:0007669"/>
    <property type="project" value="InterPro"/>
</dbReference>
<proteinExistence type="inferred from homology"/>
<dbReference type="GO" id="GO:0006271">
    <property type="term" value="P:DNA strand elongation involved in DNA replication"/>
    <property type="evidence" value="ECO:0007669"/>
    <property type="project" value="UniProtKB-ARBA"/>
</dbReference>
<dbReference type="SUPFAM" id="SSF52540">
    <property type="entry name" value="P-loop containing nucleoside triphosphate hydrolases"/>
    <property type="match status" value="1"/>
</dbReference>
<reference evidence="5" key="1">
    <citation type="submission" date="2020-06" db="EMBL/GenBank/DDBJ databases">
        <title>Draft genome sequences of strains closely related to Aspergillus parafelis and Aspergillus hiratsukae.</title>
        <authorList>
            <person name="Dos Santos R.A.C."/>
            <person name="Rivero-Menendez O."/>
            <person name="Steenwyk J.L."/>
            <person name="Mead M.E."/>
            <person name="Goldman G.H."/>
            <person name="Alastruey-Izquierdo A."/>
            <person name="Rokas A."/>
        </authorList>
    </citation>
    <scope>NUCLEOTIDE SEQUENCE</scope>
    <source>
        <strain evidence="5">CNM-CM5623</strain>
        <strain evidence="6">CNM-CM7691</strain>
    </source>
</reference>
<dbReference type="PANTHER" id="PTHR13779">
    <property type="entry name" value="WERNER HELICASE-INTERACTING PROTEIN 1 FAMILY MEMBER"/>
    <property type="match status" value="1"/>
</dbReference>
<keyword evidence="3" id="KW-0067">ATP-binding</keyword>
<dbReference type="GO" id="GO:0017116">
    <property type="term" value="F:single-stranded DNA helicase activity"/>
    <property type="evidence" value="ECO:0007669"/>
    <property type="project" value="TreeGrafter"/>
</dbReference>
<dbReference type="Proteomes" id="UP000654922">
    <property type="component" value="Unassembled WGS sequence"/>
</dbReference>
<dbReference type="FunFam" id="1.20.272.10:FF:000001">
    <property type="entry name" value="Putative AAA family ATPase"/>
    <property type="match status" value="1"/>
</dbReference>
<dbReference type="Proteomes" id="UP000641853">
    <property type="component" value="Unassembled WGS sequence"/>
</dbReference>
<dbReference type="GO" id="GO:0000731">
    <property type="term" value="P:DNA synthesis involved in DNA repair"/>
    <property type="evidence" value="ECO:0007669"/>
    <property type="project" value="TreeGrafter"/>
</dbReference>
<dbReference type="Pfam" id="PF12002">
    <property type="entry name" value="MgsA_C"/>
    <property type="match status" value="1"/>
</dbReference>
<dbReference type="EMBL" id="JACBAE010000986">
    <property type="protein sequence ID" value="KAF7174258.1"/>
    <property type="molecule type" value="Genomic_DNA"/>
</dbReference>
<dbReference type="GO" id="GO:0005634">
    <property type="term" value="C:nucleus"/>
    <property type="evidence" value="ECO:0007669"/>
    <property type="project" value="TreeGrafter"/>
</dbReference>
<organism evidence="5 8">
    <name type="scientific">Aspergillus felis</name>
    <dbReference type="NCBI Taxonomy" id="1287682"/>
    <lineage>
        <taxon>Eukaryota</taxon>
        <taxon>Fungi</taxon>
        <taxon>Dikarya</taxon>
        <taxon>Ascomycota</taxon>
        <taxon>Pezizomycotina</taxon>
        <taxon>Eurotiomycetes</taxon>
        <taxon>Eurotiomycetidae</taxon>
        <taxon>Eurotiales</taxon>
        <taxon>Aspergillaceae</taxon>
        <taxon>Aspergillus</taxon>
        <taxon>Aspergillus subgen. Fumigati</taxon>
    </lineage>
</organism>
<dbReference type="InterPro" id="IPR051314">
    <property type="entry name" value="AAA_ATPase_RarA/MGS1/WRNIP1"/>
</dbReference>
<sequence length="526" mass="58539">MVRCPLCQKDASTFMIDPHIESNCTKFFKNGKEKPASGSKSDRPAYSSRICSASKIKDANNAPEVPYPQLKLPVKRALPEAERDSKRLQTVSTAHLGPGLKKTLKGRGWTNHNATLAERLRPTSLGDVVGQSLVKPGGALYEMVQQNNISHFIMWGGSGTGKTTIARALSRKTDMDFVEIGSVTTSMKEYENILSKARRGFKATKRKSIIFCDEIHRLSRPQQQLFVDAIKEDSIVLVGATTENPSSNLHHTLIYKCRVFTLSKLEDADIYRLLERALKLELTTKGTEVPPYLDQELLQFLASLADGDARAAIELLDLAYHLSERPNMTKERLKQSLTKPLVYDRAGDQHYDTISAFHKSVRGSDPDAALYYLARMLESGENPLFIARRLVVASSEDIGLANNAVLPQATATFKAIETLGLPEARATLAQLTVTMCLSKKSTRSYRGLNNAFAVLQEPGMQDLPIPVHLTEQSNARLQAAGVECYKYNSDYLDGVVKQEYLPCGLEGRKFLEDTDFLFQKDPDLEY</sequence>
<dbReference type="GO" id="GO:0003677">
    <property type="term" value="F:DNA binding"/>
    <property type="evidence" value="ECO:0007669"/>
    <property type="project" value="InterPro"/>
</dbReference>
<evidence type="ECO:0000313" key="5">
    <source>
        <dbReference type="EMBL" id="KAF7174258.1"/>
    </source>
</evidence>
<dbReference type="InterPro" id="IPR021886">
    <property type="entry name" value="MgsA_C"/>
</dbReference>
<dbReference type="InterPro" id="IPR008921">
    <property type="entry name" value="DNA_pol3_clamp-load_cplx_C"/>
</dbReference>
<dbReference type="CDD" id="cd18139">
    <property type="entry name" value="HLD_clamp_RarA"/>
    <property type="match status" value="1"/>
</dbReference>
<accession>A0A8H6QKB5</accession>
<name>A0A8H6QKB5_9EURO</name>
<evidence type="ECO:0000256" key="2">
    <source>
        <dbReference type="ARBA" id="ARBA00022741"/>
    </source>
</evidence>
<comment type="caution">
    <text evidence="5">The sequence shown here is derived from an EMBL/GenBank/DDBJ whole genome shotgun (WGS) entry which is preliminary data.</text>
</comment>
<dbReference type="Pfam" id="PF00004">
    <property type="entry name" value="AAA"/>
    <property type="match status" value="1"/>
</dbReference>
<feature type="domain" description="AAA+ ATPase" evidence="4">
    <location>
        <begin position="148"/>
        <end position="266"/>
    </location>
</feature>
<dbReference type="PANTHER" id="PTHR13779:SF7">
    <property type="entry name" value="ATPASE WRNIP1"/>
    <property type="match status" value="1"/>
</dbReference>
<dbReference type="CDD" id="cd00009">
    <property type="entry name" value="AAA"/>
    <property type="match status" value="1"/>
</dbReference>
<protein>
    <recommendedName>
        <fullName evidence="4">AAA+ ATPase domain-containing protein</fullName>
    </recommendedName>
</protein>
<dbReference type="InterPro" id="IPR003593">
    <property type="entry name" value="AAA+_ATPase"/>
</dbReference>
<dbReference type="Gene3D" id="1.10.8.60">
    <property type="match status" value="1"/>
</dbReference>
<dbReference type="Gene3D" id="3.40.50.300">
    <property type="entry name" value="P-loop containing nucleotide triphosphate hydrolases"/>
    <property type="match status" value="1"/>
</dbReference>
<evidence type="ECO:0000313" key="6">
    <source>
        <dbReference type="EMBL" id="KAF7184755.1"/>
    </source>
</evidence>
<dbReference type="GO" id="GO:0005524">
    <property type="term" value="F:ATP binding"/>
    <property type="evidence" value="ECO:0007669"/>
    <property type="project" value="UniProtKB-KW"/>
</dbReference>
<dbReference type="EMBL" id="JACBAG010001555">
    <property type="protein sequence ID" value="KAF7184755.1"/>
    <property type="molecule type" value="Genomic_DNA"/>
</dbReference>
<dbReference type="OrthoDB" id="10265467at2759"/>
<keyword evidence="7" id="KW-1185">Reference proteome</keyword>
<dbReference type="InterPro" id="IPR032423">
    <property type="entry name" value="AAA_assoc_2"/>
</dbReference>
<dbReference type="SMART" id="SM00382">
    <property type="entry name" value="AAA"/>
    <property type="match status" value="1"/>
</dbReference>
<dbReference type="Pfam" id="PF16193">
    <property type="entry name" value="AAA_assoc_2"/>
    <property type="match status" value="1"/>
</dbReference>
<evidence type="ECO:0000313" key="8">
    <source>
        <dbReference type="Proteomes" id="UP000654922"/>
    </source>
</evidence>
<dbReference type="GO" id="GO:0008047">
    <property type="term" value="F:enzyme activator activity"/>
    <property type="evidence" value="ECO:0007669"/>
    <property type="project" value="TreeGrafter"/>
</dbReference>
<evidence type="ECO:0000313" key="7">
    <source>
        <dbReference type="Proteomes" id="UP000641853"/>
    </source>
</evidence>